<protein>
    <submittedName>
        <fullName evidence="2">Ankyrin repeat domain-containing protein</fullName>
    </submittedName>
</protein>
<evidence type="ECO:0000313" key="2">
    <source>
        <dbReference type="EMBL" id="RUR19895.1"/>
    </source>
</evidence>
<dbReference type="Proteomes" id="UP000247152">
    <property type="component" value="Unassembled WGS sequence"/>
</dbReference>
<name>A0A317TYF4_9GAMM</name>
<comment type="caution">
    <text evidence="1">The sequence shown here is derived from an EMBL/GenBank/DDBJ whole genome shotgun (WGS) entry which is preliminary data.</text>
</comment>
<organism evidence="1 3">
    <name type="scientific">Legionella qingyii</name>
    <dbReference type="NCBI Taxonomy" id="2184757"/>
    <lineage>
        <taxon>Bacteria</taxon>
        <taxon>Pseudomonadati</taxon>
        <taxon>Pseudomonadota</taxon>
        <taxon>Gammaproteobacteria</taxon>
        <taxon>Legionellales</taxon>
        <taxon>Legionellaceae</taxon>
        <taxon>Legionella</taxon>
    </lineage>
</organism>
<dbReference type="Gene3D" id="1.25.40.20">
    <property type="entry name" value="Ankyrin repeat-containing domain"/>
    <property type="match status" value="1"/>
</dbReference>
<evidence type="ECO:0000313" key="4">
    <source>
        <dbReference type="Proteomes" id="UP000287374"/>
    </source>
</evidence>
<reference evidence="2 4" key="2">
    <citation type="submission" date="2018-12" db="EMBL/GenBank/DDBJ databases">
        <title>Legionella sp,whole genome shotgun sequence.</title>
        <authorList>
            <person name="Wu H."/>
        </authorList>
    </citation>
    <scope>NUCLEOTIDE SEQUENCE [LARGE SCALE GENOMIC DNA]</scope>
    <source>
        <strain evidence="4">km489</strain>
        <strain evidence="2">Km489</strain>
    </source>
</reference>
<dbReference type="Proteomes" id="UP000287374">
    <property type="component" value="Unassembled WGS sequence"/>
</dbReference>
<gene>
    <name evidence="1" type="ORF">DGG96_18890</name>
    <name evidence="2" type="ORF">ELY20_15365</name>
</gene>
<reference evidence="1 3" key="1">
    <citation type="submission" date="2018-05" db="EMBL/GenBank/DDBJ databases">
        <title>Legionella qingyii sp.nov., whole genome shotgun sequence.</title>
        <authorList>
            <person name="Wu H."/>
            <person name="Zhu Q."/>
            <person name="Hu C."/>
        </authorList>
    </citation>
    <scope>NUCLEOTIDE SEQUENCE [LARGE SCALE GENOMIC DNA]</scope>
    <source>
        <strain evidence="1 3">HEB18</strain>
    </source>
</reference>
<dbReference type="InterPro" id="IPR036770">
    <property type="entry name" value="Ankyrin_rpt-contain_sf"/>
</dbReference>
<evidence type="ECO:0000313" key="3">
    <source>
        <dbReference type="Proteomes" id="UP000247152"/>
    </source>
</evidence>
<keyword evidence="4" id="KW-1185">Reference proteome</keyword>
<proteinExistence type="predicted"/>
<evidence type="ECO:0000313" key="1">
    <source>
        <dbReference type="EMBL" id="PWY54069.1"/>
    </source>
</evidence>
<dbReference type="EMBL" id="RZGX01000026">
    <property type="protein sequence ID" value="RUR19895.1"/>
    <property type="molecule type" value="Genomic_DNA"/>
</dbReference>
<dbReference type="EMBL" id="QHJG01000046">
    <property type="protein sequence ID" value="PWY54069.1"/>
    <property type="molecule type" value="Genomic_DNA"/>
</dbReference>
<dbReference type="AlphaFoldDB" id="A0A317TYF4"/>
<dbReference type="RefSeq" id="WP_110144040.1">
    <property type="nucleotide sequence ID" value="NZ_QHJG01000046.1"/>
</dbReference>
<sequence>MFSKIRISRTNPSSFKEDIPEDLVKAITYMKCGRLQSAEKIIKELIDIFEYQFEELINSPLQYQKTNKHTLFLNEVVKLYPDNDMDLIEILLSNGANPCLADSDMMSAITLAADMGKKNVLETLIASTLRSSMKI</sequence>
<accession>A0A317TYF4</accession>
<dbReference type="SUPFAM" id="SSF48403">
    <property type="entry name" value="Ankyrin repeat"/>
    <property type="match status" value="1"/>
</dbReference>